<dbReference type="SUPFAM" id="SSF46767">
    <property type="entry name" value="Methylated DNA-protein cysteine methyltransferase, C-terminal domain"/>
    <property type="match status" value="1"/>
</dbReference>
<dbReference type="GO" id="GO:0032259">
    <property type="term" value="P:methylation"/>
    <property type="evidence" value="ECO:0007669"/>
    <property type="project" value="UniProtKB-KW"/>
</dbReference>
<dbReference type="Pfam" id="PF01035">
    <property type="entry name" value="DNA_binding_1"/>
    <property type="match status" value="1"/>
</dbReference>
<evidence type="ECO:0000256" key="3">
    <source>
        <dbReference type="ARBA" id="ARBA00022490"/>
    </source>
</evidence>
<dbReference type="PANTHER" id="PTHR10815:SF5">
    <property type="entry name" value="METHYLATED-DNA--PROTEIN-CYSTEINE METHYLTRANSFERASE"/>
    <property type="match status" value="1"/>
</dbReference>
<keyword evidence="4 9" id="KW-0489">Methyltransferase</keyword>
<comment type="catalytic activity">
    <reaction evidence="1 9">
        <text>a 4-O-methyl-thymidine in DNA + L-cysteinyl-[protein] = a thymidine in DNA + S-methyl-L-cysteinyl-[protein]</text>
        <dbReference type="Rhea" id="RHEA:53428"/>
        <dbReference type="Rhea" id="RHEA-COMP:10131"/>
        <dbReference type="Rhea" id="RHEA-COMP:10132"/>
        <dbReference type="Rhea" id="RHEA-COMP:13555"/>
        <dbReference type="Rhea" id="RHEA-COMP:13556"/>
        <dbReference type="ChEBI" id="CHEBI:29950"/>
        <dbReference type="ChEBI" id="CHEBI:82612"/>
        <dbReference type="ChEBI" id="CHEBI:137386"/>
        <dbReference type="ChEBI" id="CHEBI:137387"/>
        <dbReference type="EC" id="2.1.1.63"/>
    </reaction>
</comment>
<keyword evidence="13" id="KW-1185">Reference proteome</keyword>
<dbReference type="EMBL" id="BAFB01000077">
    <property type="protein sequence ID" value="GAB33708.1"/>
    <property type="molecule type" value="Genomic_DNA"/>
</dbReference>
<proteinExistence type="inferred from homology"/>
<dbReference type="InterPro" id="IPR036631">
    <property type="entry name" value="MGMT_N_sf"/>
</dbReference>
<dbReference type="NCBIfam" id="TIGR00589">
    <property type="entry name" value="ogt"/>
    <property type="match status" value="1"/>
</dbReference>
<dbReference type="FunFam" id="1.10.10.10:FF:000214">
    <property type="entry name" value="Methylated-DNA--protein-cysteine methyltransferase"/>
    <property type="match status" value="1"/>
</dbReference>
<feature type="domain" description="Methylated-DNA-[protein]-cysteine S-methyltransferase DNA binding" evidence="10">
    <location>
        <begin position="79"/>
        <end position="158"/>
    </location>
</feature>
<reference evidence="12" key="1">
    <citation type="submission" date="2012-02" db="EMBL/GenBank/DDBJ databases">
        <title>Whole genome shotgun sequence of Gordonia otitidis NBRC 100426.</title>
        <authorList>
            <person name="Yoshida I."/>
            <person name="Hosoyama A."/>
            <person name="Tsuchikane K."/>
            <person name="Katsumata H."/>
            <person name="Yamazaki S."/>
            <person name="Fujita N."/>
        </authorList>
    </citation>
    <scope>NUCLEOTIDE SEQUENCE [LARGE SCALE GENOMIC DNA]</scope>
    <source>
        <strain evidence="12">NBRC 100426</strain>
    </source>
</reference>
<evidence type="ECO:0000259" key="11">
    <source>
        <dbReference type="Pfam" id="PF02870"/>
    </source>
</evidence>
<comment type="function">
    <text evidence="9">Involved in the cellular defense against the biological effects of O6-methylguanine (O6-MeG) and O4-methylthymine (O4-MeT) in DNA. Repairs the methylated nucleobase in DNA by stoichiometrically transferring the methyl group to a cysteine residue in the enzyme. This is a suicide reaction: the enzyme is irreversibly inactivated.</text>
</comment>
<dbReference type="GO" id="GO:0003908">
    <property type="term" value="F:methylated-DNA-[protein]-cysteine S-methyltransferase activity"/>
    <property type="evidence" value="ECO:0007669"/>
    <property type="project" value="UniProtKB-UniRule"/>
</dbReference>
<dbReference type="InterPro" id="IPR014048">
    <property type="entry name" value="MethylDNA_cys_MeTrfase_DNA-bd"/>
</dbReference>
<evidence type="ECO:0000256" key="9">
    <source>
        <dbReference type="HAMAP-Rule" id="MF_00772"/>
    </source>
</evidence>
<dbReference type="Proteomes" id="UP000005038">
    <property type="component" value="Unassembled WGS sequence"/>
</dbReference>
<accession>H5TJQ0</accession>
<evidence type="ECO:0000256" key="5">
    <source>
        <dbReference type="ARBA" id="ARBA00022679"/>
    </source>
</evidence>
<evidence type="ECO:0000256" key="2">
    <source>
        <dbReference type="ARBA" id="ARBA00008711"/>
    </source>
</evidence>
<dbReference type="PROSITE" id="PS00374">
    <property type="entry name" value="MGMT"/>
    <property type="match status" value="1"/>
</dbReference>
<protein>
    <recommendedName>
        <fullName evidence="9">Methylated-DNA--protein-cysteine methyltransferase</fullName>
        <ecNumber evidence="9">2.1.1.63</ecNumber>
    </recommendedName>
    <alternativeName>
        <fullName evidence="9">6-O-methylguanine-DNA methyltransferase</fullName>
        <shortName evidence="9">MGMT</shortName>
    </alternativeName>
    <alternativeName>
        <fullName evidence="9">O-6-methylguanine-DNA-alkyltransferase</fullName>
    </alternativeName>
</protein>
<name>H5TJQ0_GORO1</name>
<dbReference type="SUPFAM" id="SSF53155">
    <property type="entry name" value="Methylated DNA-protein cysteine methyltransferase domain"/>
    <property type="match status" value="1"/>
</dbReference>
<dbReference type="STRING" id="1108044.GOOTI_077_00290"/>
<keyword evidence="7 9" id="KW-0234">DNA repair</keyword>
<dbReference type="AlphaFoldDB" id="H5TJQ0"/>
<evidence type="ECO:0000313" key="13">
    <source>
        <dbReference type="Proteomes" id="UP000005038"/>
    </source>
</evidence>
<dbReference type="InterPro" id="IPR023546">
    <property type="entry name" value="MGMT"/>
</dbReference>
<sequence length="168" mass="17995">MSSRDARFTTIDTPLGGVVIAATGDAITGLYFVDQRHRPDLGLHVVADTLLDTTSTQLIDYLAGKRTDFDIPVQTFGDPFREAVWAALREIPYGTTTTYGAVAAAIGAPRQAQRVGQAVGRNPVGIVIPCHRVVGADGSLTGYAGGLDRKRRLLELEEPAEITASRLF</sequence>
<comment type="caution">
    <text evidence="12">The sequence shown here is derived from an EMBL/GenBank/DDBJ whole genome shotgun (WGS) entry which is preliminary data.</text>
</comment>
<dbReference type="InterPro" id="IPR008332">
    <property type="entry name" value="MethylG_MeTrfase_N"/>
</dbReference>
<comment type="similarity">
    <text evidence="2 9">Belongs to the MGMT family.</text>
</comment>
<evidence type="ECO:0000256" key="7">
    <source>
        <dbReference type="ARBA" id="ARBA00023204"/>
    </source>
</evidence>
<keyword evidence="6 9" id="KW-0227">DNA damage</keyword>
<comment type="catalytic activity">
    <reaction evidence="8 9">
        <text>a 6-O-methyl-2'-deoxyguanosine in DNA + L-cysteinyl-[protein] = S-methyl-L-cysteinyl-[protein] + a 2'-deoxyguanosine in DNA</text>
        <dbReference type="Rhea" id="RHEA:24000"/>
        <dbReference type="Rhea" id="RHEA-COMP:10131"/>
        <dbReference type="Rhea" id="RHEA-COMP:10132"/>
        <dbReference type="Rhea" id="RHEA-COMP:11367"/>
        <dbReference type="Rhea" id="RHEA-COMP:11368"/>
        <dbReference type="ChEBI" id="CHEBI:29950"/>
        <dbReference type="ChEBI" id="CHEBI:82612"/>
        <dbReference type="ChEBI" id="CHEBI:85445"/>
        <dbReference type="ChEBI" id="CHEBI:85448"/>
        <dbReference type="EC" id="2.1.1.63"/>
    </reaction>
</comment>
<dbReference type="GO" id="GO:0005737">
    <property type="term" value="C:cytoplasm"/>
    <property type="evidence" value="ECO:0007669"/>
    <property type="project" value="UniProtKB-SubCell"/>
</dbReference>
<dbReference type="InterPro" id="IPR001497">
    <property type="entry name" value="MethylDNA_cys_MeTrfase_AS"/>
</dbReference>
<dbReference type="EC" id="2.1.1.63" evidence="9"/>
<evidence type="ECO:0000259" key="10">
    <source>
        <dbReference type="Pfam" id="PF01035"/>
    </source>
</evidence>
<dbReference type="CDD" id="cd06445">
    <property type="entry name" value="ATase"/>
    <property type="match status" value="1"/>
</dbReference>
<comment type="miscellaneous">
    <text evidence="9">This enzyme catalyzes only one turnover and therefore is not strictly catalytic. According to one definition, an enzyme is a biocatalyst that acts repeatedly and over many reaction cycles.</text>
</comment>
<dbReference type="InterPro" id="IPR036217">
    <property type="entry name" value="MethylDNA_cys_MeTrfase_DNAb"/>
</dbReference>
<comment type="subcellular location">
    <subcellularLocation>
        <location evidence="9">Cytoplasm</location>
    </subcellularLocation>
</comment>
<feature type="domain" description="Methylguanine DNA methyltransferase ribonuclease-like" evidence="11">
    <location>
        <begin position="7"/>
        <end position="74"/>
    </location>
</feature>
<dbReference type="Gene3D" id="3.30.160.70">
    <property type="entry name" value="Methylated DNA-protein cysteine methyltransferase domain"/>
    <property type="match status" value="1"/>
</dbReference>
<dbReference type="HAMAP" id="MF_00772">
    <property type="entry name" value="OGT"/>
    <property type="match status" value="1"/>
</dbReference>
<keyword evidence="3 9" id="KW-0963">Cytoplasm</keyword>
<dbReference type="GO" id="GO:0006307">
    <property type="term" value="P:DNA alkylation repair"/>
    <property type="evidence" value="ECO:0007669"/>
    <property type="project" value="UniProtKB-UniRule"/>
</dbReference>
<gene>
    <name evidence="12" type="primary">ogt</name>
    <name evidence="12" type="ORF">GOOTI_077_00290</name>
</gene>
<dbReference type="Gene3D" id="1.10.10.10">
    <property type="entry name" value="Winged helix-like DNA-binding domain superfamily/Winged helix DNA-binding domain"/>
    <property type="match status" value="1"/>
</dbReference>
<evidence type="ECO:0000256" key="1">
    <source>
        <dbReference type="ARBA" id="ARBA00001286"/>
    </source>
</evidence>
<dbReference type="OrthoDB" id="9802228at2"/>
<dbReference type="RefSeq" id="WP_007237952.1">
    <property type="nucleotide sequence ID" value="NZ_BAFB01000077.1"/>
</dbReference>
<evidence type="ECO:0000256" key="8">
    <source>
        <dbReference type="ARBA" id="ARBA00049348"/>
    </source>
</evidence>
<evidence type="ECO:0000256" key="4">
    <source>
        <dbReference type="ARBA" id="ARBA00022603"/>
    </source>
</evidence>
<organism evidence="12 13">
    <name type="scientific">Gordonia otitidis (strain DSM 44809 / CCUG 52243 / JCM 12355 / NBRC 100426 / IFM 10032)</name>
    <dbReference type="NCBI Taxonomy" id="1108044"/>
    <lineage>
        <taxon>Bacteria</taxon>
        <taxon>Bacillati</taxon>
        <taxon>Actinomycetota</taxon>
        <taxon>Actinomycetes</taxon>
        <taxon>Mycobacteriales</taxon>
        <taxon>Gordoniaceae</taxon>
        <taxon>Gordonia</taxon>
    </lineage>
</organism>
<evidence type="ECO:0000313" key="12">
    <source>
        <dbReference type="EMBL" id="GAB33708.1"/>
    </source>
</evidence>
<evidence type="ECO:0000256" key="6">
    <source>
        <dbReference type="ARBA" id="ARBA00022763"/>
    </source>
</evidence>
<dbReference type="Pfam" id="PF02870">
    <property type="entry name" value="Methyltransf_1N"/>
    <property type="match status" value="1"/>
</dbReference>
<dbReference type="InterPro" id="IPR036388">
    <property type="entry name" value="WH-like_DNA-bd_sf"/>
</dbReference>
<dbReference type="PANTHER" id="PTHR10815">
    <property type="entry name" value="METHYLATED-DNA--PROTEIN-CYSTEINE METHYLTRANSFERASE"/>
    <property type="match status" value="1"/>
</dbReference>
<keyword evidence="5 9" id="KW-0808">Transferase</keyword>
<feature type="active site" description="Nucleophile; methyl group acceptor" evidence="9">
    <location>
        <position position="130"/>
    </location>
</feature>